<accession>A0A106P616</accession>
<comment type="caution">
    <text evidence="2">The sequence shown here is derived from an EMBL/GenBank/DDBJ whole genome shotgun (WGS) entry which is preliminary data.</text>
</comment>
<dbReference type="AlphaFoldDB" id="A0A106P616"/>
<protein>
    <submittedName>
        <fullName evidence="2">Uncharacterized protein</fullName>
    </submittedName>
</protein>
<keyword evidence="1" id="KW-0472">Membrane</keyword>
<sequence length="67" mass="6567">MAQRDADAAAARTLSVAHASPLHPAAQGARLPHAAGVGLAADACALGLMMTLASAGMWMARGRSAAA</sequence>
<organism evidence="2">
    <name type="scientific">Burkholderia stagnalis</name>
    <dbReference type="NCBI Taxonomy" id="1503054"/>
    <lineage>
        <taxon>Bacteria</taxon>
        <taxon>Pseudomonadati</taxon>
        <taxon>Pseudomonadota</taxon>
        <taxon>Betaproteobacteria</taxon>
        <taxon>Burkholderiales</taxon>
        <taxon>Burkholderiaceae</taxon>
        <taxon>Burkholderia</taxon>
        <taxon>Burkholderia cepacia complex</taxon>
    </lineage>
</organism>
<gene>
    <name evidence="2" type="ORF">WT44_31225</name>
</gene>
<keyword evidence="1" id="KW-0812">Transmembrane</keyword>
<dbReference type="Proteomes" id="UP000068603">
    <property type="component" value="Unassembled WGS sequence"/>
</dbReference>
<feature type="transmembrane region" description="Helical" evidence="1">
    <location>
        <begin position="39"/>
        <end position="60"/>
    </location>
</feature>
<keyword evidence="1" id="KW-1133">Transmembrane helix</keyword>
<dbReference type="RefSeq" id="WP_060148838.1">
    <property type="nucleotide sequence ID" value="NZ_LPGD01000034.1"/>
</dbReference>
<evidence type="ECO:0000313" key="3">
    <source>
        <dbReference type="Proteomes" id="UP000068603"/>
    </source>
</evidence>
<proteinExistence type="predicted"/>
<name>A0A106P616_9BURK</name>
<evidence type="ECO:0000313" key="2">
    <source>
        <dbReference type="EMBL" id="KWA52160.1"/>
    </source>
</evidence>
<dbReference type="EMBL" id="LPHB01000093">
    <property type="protein sequence ID" value="KWA52160.1"/>
    <property type="molecule type" value="Genomic_DNA"/>
</dbReference>
<dbReference type="STRING" id="1503054.WT74_32395"/>
<reference evidence="2 3" key="1">
    <citation type="submission" date="2015-11" db="EMBL/GenBank/DDBJ databases">
        <title>Expanding the genomic diversity of Burkholderia species for the development of highly accurate diagnostics.</title>
        <authorList>
            <person name="Sahl J."/>
            <person name="Keim P."/>
            <person name="Wagner D."/>
        </authorList>
    </citation>
    <scope>NUCLEOTIDE SEQUENCE [LARGE SCALE GENOMIC DNA]</scope>
    <source>
        <strain evidence="2 3">MSMB1960WGS</strain>
    </source>
</reference>
<evidence type="ECO:0000256" key="1">
    <source>
        <dbReference type="SAM" id="Phobius"/>
    </source>
</evidence>